<keyword evidence="2" id="KW-1185">Reference proteome</keyword>
<gene>
    <name evidence="1" type="ORF">MKO06_12375</name>
</gene>
<dbReference type="Proteomes" id="UP001155280">
    <property type="component" value="Unassembled WGS sequence"/>
</dbReference>
<comment type="caution">
    <text evidence="1">The sequence shown here is derived from an EMBL/GenBank/DDBJ whole genome shotgun (WGS) entry which is preliminary data.</text>
</comment>
<sequence length="126" mass="14833">MTQSTRKLKLSFTELEFYETAVISTIKENLIFGHEHVQQLRKICIDHYGNRDFVYITNRKYNYNVNPVIYLDLIQVGTLKGIAVLSDKIERLQTANFERNFSPVPYELFEIREEALIWANSLVNDD</sequence>
<accession>A0A9X2RAV8</accession>
<evidence type="ECO:0000313" key="2">
    <source>
        <dbReference type="Proteomes" id="UP001155280"/>
    </source>
</evidence>
<dbReference type="EMBL" id="JANCNS010000002">
    <property type="protein sequence ID" value="MCP9200709.1"/>
    <property type="molecule type" value="Genomic_DNA"/>
</dbReference>
<dbReference type="AlphaFoldDB" id="A0A9X2RAV8"/>
<evidence type="ECO:0000313" key="1">
    <source>
        <dbReference type="EMBL" id="MCP9200709.1"/>
    </source>
</evidence>
<reference evidence="1" key="1">
    <citation type="submission" date="2022-07" db="EMBL/GenBank/DDBJ databases">
        <title>Gramela sediminis sp. nov., isolated from deep-sea sediment of the Indian Ocean.</title>
        <authorList>
            <person name="Shi H."/>
        </authorList>
    </citation>
    <scope>NUCLEOTIDE SEQUENCE</scope>
    <source>
        <strain evidence="1">GC03-9</strain>
    </source>
</reference>
<organism evidence="1 2">
    <name type="scientific">Christiangramia oceanisediminis</name>
    <dbReference type="NCBI Taxonomy" id="2920386"/>
    <lineage>
        <taxon>Bacteria</taxon>
        <taxon>Pseudomonadati</taxon>
        <taxon>Bacteroidota</taxon>
        <taxon>Flavobacteriia</taxon>
        <taxon>Flavobacteriales</taxon>
        <taxon>Flavobacteriaceae</taxon>
        <taxon>Christiangramia</taxon>
    </lineage>
</organism>
<protein>
    <recommendedName>
        <fullName evidence="3">STAS/SEC14 domain-containing protein</fullName>
    </recommendedName>
</protein>
<evidence type="ECO:0008006" key="3">
    <source>
        <dbReference type="Google" id="ProtNLM"/>
    </source>
</evidence>
<name>A0A9X2RAV8_9FLAO</name>
<proteinExistence type="predicted"/>
<dbReference type="RefSeq" id="WP_241551466.1">
    <property type="nucleotide sequence ID" value="NZ_JANCNS010000002.1"/>
</dbReference>